<dbReference type="RefSeq" id="WP_284257125.1">
    <property type="nucleotide sequence ID" value="NZ_BSOS01000024.1"/>
</dbReference>
<comment type="caution">
    <text evidence="1">The sequence shown here is derived from an EMBL/GenBank/DDBJ whole genome shotgun (WGS) entry which is preliminary data.</text>
</comment>
<sequence>MQLRAEIQIKTVIKALKDVIVPAIDPANKLAVEQAHLAMGLLNLLSTQMPVQFRFDHDELQRLVQACEKLERVCKQDPEASAELRRLKAARAEAQHVLEKSRIDPARILDSIRTLRADISALIVTVEREELGAGQFTEAEKVVLDLSREQLLRDRSLLISLGNEIDPAAVPAIGTLLPHLD</sequence>
<protein>
    <submittedName>
        <fullName evidence="1">Uncharacterized protein</fullName>
    </submittedName>
</protein>
<dbReference type="Proteomes" id="UP001156641">
    <property type="component" value="Unassembled WGS sequence"/>
</dbReference>
<evidence type="ECO:0000313" key="1">
    <source>
        <dbReference type="EMBL" id="GLR66430.1"/>
    </source>
</evidence>
<reference evidence="2" key="1">
    <citation type="journal article" date="2019" name="Int. J. Syst. Evol. Microbiol.">
        <title>The Global Catalogue of Microorganisms (GCM) 10K type strain sequencing project: providing services to taxonomists for standard genome sequencing and annotation.</title>
        <authorList>
            <consortium name="The Broad Institute Genomics Platform"/>
            <consortium name="The Broad Institute Genome Sequencing Center for Infectious Disease"/>
            <person name="Wu L."/>
            <person name="Ma J."/>
        </authorList>
    </citation>
    <scope>NUCLEOTIDE SEQUENCE [LARGE SCALE GENOMIC DNA]</scope>
    <source>
        <strain evidence="2">NBRC 112502</strain>
    </source>
</reference>
<organism evidence="1 2">
    <name type="scientific">Acidocella aquatica</name>
    <dbReference type="NCBI Taxonomy" id="1922313"/>
    <lineage>
        <taxon>Bacteria</taxon>
        <taxon>Pseudomonadati</taxon>
        <taxon>Pseudomonadota</taxon>
        <taxon>Alphaproteobacteria</taxon>
        <taxon>Acetobacterales</taxon>
        <taxon>Acidocellaceae</taxon>
        <taxon>Acidocella</taxon>
    </lineage>
</organism>
<keyword evidence="2" id="KW-1185">Reference proteome</keyword>
<accession>A0ABQ6A1V3</accession>
<dbReference type="EMBL" id="BSOS01000024">
    <property type="protein sequence ID" value="GLR66430.1"/>
    <property type="molecule type" value="Genomic_DNA"/>
</dbReference>
<gene>
    <name evidence="1" type="ORF">GCM10010909_11100</name>
</gene>
<name>A0ABQ6A1V3_9PROT</name>
<proteinExistence type="predicted"/>
<evidence type="ECO:0000313" key="2">
    <source>
        <dbReference type="Proteomes" id="UP001156641"/>
    </source>
</evidence>